<dbReference type="OrthoDB" id="2087812at2"/>
<organism evidence="3 4">
    <name type="scientific">Paenibacillus curdlanolyticus YK9</name>
    <dbReference type="NCBI Taxonomy" id="717606"/>
    <lineage>
        <taxon>Bacteria</taxon>
        <taxon>Bacillati</taxon>
        <taxon>Bacillota</taxon>
        <taxon>Bacilli</taxon>
        <taxon>Bacillales</taxon>
        <taxon>Paenibacillaceae</taxon>
        <taxon>Paenibacillus</taxon>
    </lineage>
</organism>
<dbReference type="RefSeq" id="WP_006039672.1">
    <property type="nucleotide sequence ID" value="NZ_AEDD01000010.1"/>
</dbReference>
<gene>
    <name evidence="3" type="ORF">PaecuDRAFT_3686</name>
</gene>
<dbReference type="SUPFAM" id="SSF49785">
    <property type="entry name" value="Galactose-binding domain-like"/>
    <property type="match status" value="1"/>
</dbReference>
<proteinExistence type="predicted"/>
<dbReference type="Gene3D" id="2.60.40.10">
    <property type="entry name" value="Immunoglobulins"/>
    <property type="match status" value="1"/>
</dbReference>
<dbReference type="InterPro" id="IPR003961">
    <property type="entry name" value="FN3_dom"/>
</dbReference>
<dbReference type="Proteomes" id="UP000005387">
    <property type="component" value="Unassembled WGS sequence"/>
</dbReference>
<dbReference type="eggNOG" id="COG5297">
    <property type="taxonomic scope" value="Bacteria"/>
</dbReference>
<dbReference type="AlphaFoldDB" id="E0IDI2"/>
<dbReference type="InterPro" id="IPR008979">
    <property type="entry name" value="Galactose-bd-like_sf"/>
</dbReference>
<sequence length="549" mass="58007">MYAQQLSPARAWWKALLAGTVAATLLASPLIAPKSAFAANGTPNYEVKLNLDPSLVLDSSHNLVSAVRSEFSTGTSTKKYKLQYMDTATQSLQGQGWSDRIRKRDDQSTHEIQFKKRYEVQNGDINAALTQAAGEGLDSASGFNFQVDWGYSKQTLSIAYEKDVTISGSSGSGLNMPSEATSRTVSNSNAPAKFKNWTSTGWGTTQLNSSVIYGPVTFNRYAGTFDGLDLDVEVWTVINAAGTGNEYWVEASFKTDSFSEASSERTALINLLRSKGWLVEQDVLRTSQIIERYAPTPDTTAPSAPTNVTAVASSGTQVNLSWTASTDNVGVSGYDVYRDGTLVGSTTTNSFGNTGLTASTAYSYTVKAKDASNNVSAASSPVSVTTLAAGTGGTLIYNVDGSTGAYFEAETYTSKNGTFALAACTACSNGQNMETANGSGNASTNLIAYNLQVTNGGSFYIHLLGNGPDGSSDSFYVAIDSGSDTQVSTTSNSTWAWKKTSGTISIPTGAHTLYIKVREDGAKVDKVYLSKSSTLPTGLGGTSLTPSYQ</sequence>
<evidence type="ECO:0000256" key="1">
    <source>
        <dbReference type="SAM" id="SignalP"/>
    </source>
</evidence>
<dbReference type="EMBL" id="AEDD01000010">
    <property type="protein sequence ID" value="EFM09637.1"/>
    <property type="molecule type" value="Genomic_DNA"/>
</dbReference>
<evidence type="ECO:0000313" key="3">
    <source>
        <dbReference type="EMBL" id="EFM09637.1"/>
    </source>
</evidence>
<dbReference type="STRING" id="717606.PaecuDRAFT_3686"/>
<feature type="domain" description="Fibronectin type-III" evidence="2">
    <location>
        <begin position="304"/>
        <end position="389"/>
    </location>
</feature>
<dbReference type="SUPFAM" id="SSF49265">
    <property type="entry name" value="Fibronectin type III"/>
    <property type="match status" value="1"/>
</dbReference>
<dbReference type="InterPro" id="IPR036116">
    <property type="entry name" value="FN3_sf"/>
</dbReference>
<evidence type="ECO:0000259" key="2">
    <source>
        <dbReference type="PROSITE" id="PS50853"/>
    </source>
</evidence>
<feature type="signal peptide" evidence="1">
    <location>
        <begin position="1"/>
        <end position="38"/>
    </location>
</feature>
<dbReference type="PROSITE" id="PS50853">
    <property type="entry name" value="FN3"/>
    <property type="match status" value="1"/>
</dbReference>
<keyword evidence="1" id="KW-0732">Signal</keyword>
<dbReference type="CDD" id="cd00063">
    <property type="entry name" value="FN3"/>
    <property type="match status" value="1"/>
</dbReference>
<reference evidence="3 4" key="1">
    <citation type="submission" date="2010-07" db="EMBL/GenBank/DDBJ databases">
        <title>The draft genome of Paenibacillus curdlanolyticus YK9.</title>
        <authorList>
            <consortium name="US DOE Joint Genome Institute (JGI-PGF)"/>
            <person name="Lucas S."/>
            <person name="Copeland A."/>
            <person name="Lapidus A."/>
            <person name="Cheng J.-F."/>
            <person name="Bruce D."/>
            <person name="Goodwin L."/>
            <person name="Pitluck S."/>
            <person name="Land M.L."/>
            <person name="Hauser L."/>
            <person name="Chang Y.-J."/>
            <person name="Jeffries C."/>
            <person name="Anderson I.J."/>
            <person name="Johnson E."/>
            <person name="Loganathan U."/>
            <person name="Mulhopadhyay B."/>
            <person name="Kyrpides N."/>
            <person name="Woyke T.J."/>
        </authorList>
    </citation>
    <scope>NUCLEOTIDE SEQUENCE [LARGE SCALE GENOMIC DNA]</scope>
    <source>
        <strain evidence="3 4">YK9</strain>
    </source>
</reference>
<dbReference type="Gene3D" id="2.60.120.260">
    <property type="entry name" value="Galactose-binding domain-like"/>
    <property type="match status" value="1"/>
</dbReference>
<name>E0IDI2_9BACL</name>
<protein>
    <submittedName>
        <fullName evidence="3">Fibronectin type III domain protein</fullName>
    </submittedName>
</protein>
<dbReference type="Pfam" id="PF00041">
    <property type="entry name" value="fn3"/>
    <property type="match status" value="1"/>
</dbReference>
<feature type="chain" id="PRO_5003136451" evidence="1">
    <location>
        <begin position="39"/>
        <end position="549"/>
    </location>
</feature>
<accession>E0IDI2</accession>
<dbReference type="SMART" id="SM00060">
    <property type="entry name" value="FN3"/>
    <property type="match status" value="1"/>
</dbReference>
<dbReference type="InterPro" id="IPR013783">
    <property type="entry name" value="Ig-like_fold"/>
</dbReference>
<keyword evidence="4" id="KW-1185">Reference proteome</keyword>
<evidence type="ECO:0000313" key="4">
    <source>
        <dbReference type="Proteomes" id="UP000005387"/>
    </source>
</evidence>